<evidence type="ECO:0000256" key="2">
    <source>
        <dbReference type="ARBA" id="ARBA00023125"/>
    </source>
</evidence>
<dbReference type="InterPro" id="IPR036271">
    <property type="entry name" value="Tet_transcr_reg_TetR-rel_C_sf"/>
</dbReference>
<accession>A0ABR6BGB2</accession>
<keyword evidence="2 4" id="KW-0238">DNA-binding</keyword>
<dbReference type="PANTHER" id="PTHR30055:SF151">
    <property type="entry name" value="TRANSCRIPTIONAL REGULATORY PROTEIN"/>
    <property type="match status" value="1"/>
</dbReference>
<keyword evidence="1" id="KW-0805">Transcription regulation</keyword>
<feature type="DNA-binding region" description="H-T-H motif" evidence="4">
    <location>
        <begin position="45"/>
        <end position="64"/>
    </location>
</feature>
<dbReference type="SUPFAM" id="SSF48498">
    <property type="entry name" value="Tetracyclin repressor-like, C-terminal domain"/>
    <property type="match status" value="1"/>
</dbReference>
<evidence type="ECO:0000313" key="6">
    <source>
        <dbReference type="EMBL" id="MBA8925800.1"/>
    </source>
</evidence>
<dbReference type="InterPro" id="IPR009057">
    <property type="entry name" value="Homeodomain-like_sf"/>
</dbReference>
<feature type="domain" description="HTH tetR-type" evidence="5">
    <location>
        <begin position="22"/>
        <end position="82"/>
    </location>
</feature>
<dbReference type="PROSITE" id="PS50977">
    <property type="entry name" value="HTH_TETR_2"/>
    <property type="match status" value="1"/>
</dbReference>
<keyword evidence="7" id="KW-1185">Reference proteome</keyword>
<evidence type="ECO:0000256" key="4">
    <source>
        <dbReference type="PROSITE-ProRule" id="PRU00335"/>
    </source>
</evidence>
<evidence type="ECO:0000259" key="5">
    <source>
        <dbReference type="PROSITE" id="PS50977"/>
    </source>
</evidence>
<dbReference type="PANTHER" id="PTHR30055">
    <property type="entry name" value="HTH-TYPE TRANSCRIPTIONAL REGULATOR RUTR"/>
    <property type="match status" value="1"/>
</dbReference>
<dbReference type="InterPro" id="IPR001647">
    <property type="entry name" value="HTH_TetR"/>
</dbReference>
<protein>
    <submittedName>
        <fullName evidence="6">AcrR family transcriptional regulator</fullName>
    </submittedName>
</protein>
<dbReference type="PROSITE" id="PS01081">
    <property type="entry name" value="HTH_TETR_1"/>
    <property type="match status" value="1"/>
</dbReference>
<proteinExistence type="predicted"/>
<name>A0ABR6BGB2_9PSEU</name>
<dbReference type="Proteomes" id="UP000517916">
    <property type="component" value="Unassembled WGS sequence"/>
</dbReference>
<evidence type="ECO:0000256" key="3">
    <source>
        <dbReference type="ARBA" id="ARBA00023163"/>
    </source>
</evidence>
<dbReference type="InterPro" id="IPR004111">
    <property type="entry name" value="Repressor_TetR_C"/>
</dbReference>
<reference evidence="6 7" key="1">
    <citation type="submission" date="2020-08" db="EMBL/GenBank/DDBJ databases">
        <title>Genomic Encyclopedia of Archaeal and Bacterial Type Strains, Phase II (KMG-II): from individual species to whole genera.</title>
        <authorList>
            <person name="Goeker M."/>
        </authorList>
    </citation>
    <scope>NUCLEOTIDE SEQUENCE [LARGE SCALE GENOMIC DNA]</scope>
    <source>
        <strain evidence="6 7">DSM 43850</strain>
    </source>
</reference>
<evidence type="ECO:0000256" key="1">
    <source>
        <dbReference type="ARBA" id="ARBA00023015"/>
    </source>
</evidence>
<dbReference type="Gene3D" id="1.10.357.10">
    <property type="entry name" value="Tetracycline Repressor, domain 2"/>
    <property type="match status" value="1"/>
</dbReference>
<dbReference type="InterPro" id="IPR050109">
    <property type="entry name" value="HTH-type_TetR-like_transc_reg"/>
</dbReference>
<dbReference type="RefSeq" id="WP_030107807.1">
    <property type="nucleotide sequence ID" value="NZ_BAAABQ010000059.1"/>
</dbReference>
<comment type="caution">
    <text evidence="6">The sequence shown here is derived from an EMBL/GenBank/DDBJ whole genome shotgun (WGS) entry which is preliminary data.</text>
</comment>
<dbReference type="InterPro" id="IPR023772">
    <property type="entry name" value="DNA-bd_HTH_TetR-type_CS"/>
</dbReference>
<evidence type="ECO:0000313" key="7">
    <source>
        <dbReference type="Proteomes" id="UP000517916"/>
    </source>
</evidence>
<dbReference type="SUPFAM" id="SSF46689">
    <property type="entry name" value="Homeodomain-like"/>
    <property type="match status" value="1"/>
</dbReference>
<sequence>MSEEFTLVWRRLADQRRRQRPALSIDQIVRTAIQIADAEGVQALTMRRVATDLGSGTTSLYRYVTGKDELLELMVDAVHGELEVPEQPSEDWRVDLALIAHRQRAMALRHPWFATEVGSRPPIGPQALRWIEFALTAAGGVSRDITVASALLGAVNNYVLGAAVNELSEQEAQRRTGLTEDQWRAVVAPYIREVVIESGDFPEATRRIIDAVDLNHDEQFEIGLQCLLDGIAARVTGA</sequence>
<keyword evidence="3" id="KW-0804">Transcription</keyword>
<dbReference type="Gene3D" id="1.10.10.60">
    <property type="entry name" value="Homeodomain-like"/>
    <property type="match status" value="1"/>
</dbReference>
<dbReference type="Pfam" id="PF02909">
    <property type="entry name" value="TetR_C_1"/>
    <property type="match status" value="1"/>
</dbReference>
<dbReference type="Pfam" id="PF00440">
    <property type="entry name" value="TetR_N"/>
    <property type="match status" value="1"/>
</dbReference>
<gene>
    <name evidence="6" type="ORF">BC739_002999</name>
</gene>
<organism evidence="6 7">
    <name type="scientific">Kutzneria viridogrisea</name>
    <dbReference type="NCBI Taxonomy" id="47990"/>
    <lineage>
        <taxon>Bacteria</taxon>
        <taxon>Bacillati</taxon>
        <taxon>Actinomycetota</taxon>
        <taxon>Actinomycetes</taxon>
        <taxon>Pseudonocardiales</taxon>
        <taxon>Pseudonocardiaceae</taxon>
        <taxon>Kutzneria</taxon>
    </lineage>
</organism>
<dbReference type="EMBL" id="JACJID010000002">
    <property type="protein sequence ID" value="MBA8925800.1"/>
    <property type="molecule type" value="Genomic_DNA"/>
</dbReference>